<name>A0A164TCQ0_9AGAM</name>
<dbReference type="PANTHER" id="PTHR11474">
    <property type="entry name" value="TYROSINASE FAMILY MEMBER"/>
    <property type="match status" value="1"/>
</dbReference>
<dbReference type="EC" id="1.14.18.1" evidence="3"/>
<dbReference type="InterPro" id="IPR008922">
    <property type="entry name" value="Di-copper_centre_dom_sf"/>
</dbReference>
<evidence type="ECO:0000313" key="15">
    <source>
        <dbReference type="Proteomes" id="UP000076722"/>
    </source>
</evidence>
<evidence type="ECO:0000256" key="4">
    <source>
        <dbReference type="ARBA" id="ARBA00022723"/>
    </source>
</evidence>
<keyword evidence="6" id="KW-0186">Copper</keyword>
<dbReference type="OrthoDB" id="6132182at2759"/>
<dbReference type="InterPro" id="IPR002227">
    <property type="entry name" value="Tyrosinase_Cu-bd"/>
</dbReference>
<protein>
    <recommendedName>
        <fullName evidence="3">tyrosinase</fullName>
        <ecNumber evidence="3">1.14.18.1</ecNumber>
    </recommendedName>
</protein>
<accession>A0A164TCQ0</accession>
<feature type="domain" description="Tyrosinase copper-binding" evidence="13">
    <location>
        <begin position="360"/>
        <end position="371"/>
    </location>
</feature>
<comment type="catalytic activity">
    <reaction evidence="9">
        <text>2 L-dopa + O2 = 2 L-dopaquinone + 2 H2O</text>
        <dbReference type="Rhea" id="RHEA:34287"/>
        <dbReference type="ChEBI" id="CHEBI:15377"/>
        <dbReference type="ChEBI" id="CHEBI:15379"/>
        <dbReference type="ChEBI" id="CHEBI:57504"/>
        <dbReference type="ChEBI" id="CHEBI:57924"/>
        <dbReference type="EC" id="1.14.18.1"/>
    </reaction>
</comment>
<dbReference type="GO" id="GO:0046872">
    <property type="term" value="F:metal ion binding"/>
    <property type="evidence" value="ECO:0007669"/>
    <property type="project" value="UniProtKB-KW"/>
</dbReference>
<organism evidence="14 15">
    <name type="scientific">Sistotremastrum niveocremeum HHB9708</name>
    <dbReference type="NCBI Taxonomy" id="1314777"/>
    <lineage>
        <taxon>Eukaryota</taxon>
        <taxon>Fungi</taxon>
        <taxon>Dikarya</taxon>
        <taxon>Basidiomycota</taxon>
        <taxon>Agaricomycotina</taxon>
        <taxon>Agaricomycetes</taxon>
        <taxon>Sistotremastrales</taxon>
        <taxon>Sistotremastraceae</taxon>
        <taxon>Sertulicium</taxon>
        <taxon>Sertulicium niveocremeum</taxon>
    </lineage>
</organism>
<comment type="catalytic activity">
    <reaction evidence="10">
        <text>L-tyrosine + O2 = L-dopaquinone + H2O</text>
        <dbReference type="Rhea" id="RHEA:18117"/>
        <dbReference type="ChEBI" id="CHEBI:15377"/>
        <dbReference type="ChEBI" id="CHEBI:15379"/>
        <dbReference type="ChEBI" id="CHEBI:57924"/>
        <dbReference type="ChEBI" id="CHEBI:58315"/>
        <dbReference type="EC" id="1.14.18.1"/>
    </reaction>
</comment>
<dbReference type="GO" id="GO:0004503">
    <property type="term" value="F:tyrosinase activity"/>
    <property type="evidence" value="ECO:0007669"/>
    <property type="project" value="UniProtKB-EC"/>
</dbReference>
<dbReference type="InterPro" id="IPR041640">
    <property type="entry name" value="Tyrosinase_C"/>
</dbReference>
<keyword evidence="4" id="KW-0479">Metal-binding</keyword>
<dbReference type="PROSITE" id="PS00497">
    <property type="entry name" value="TYROSINASE_1"/>
    <property type="match status" value="1"/>
</dbReference>
<dbReference type="Proteomes" id="UP000076722">
    <property type="component" value="Unassembled WGS sequence"/>
</dbReference>
<proteinExistence type="inferred from homology"/>
<keyword evidence="8" id="KW-0470">Melanin biosynthesis</keyword>
<feature type="region of interest" description="Disordered" evidence="11">
    <location>
        <begin position="1"/>
        <end position="31"/>
    </location>
</feature>
<reference evidence="14 15" key="1">
    <citation type="journal article" date="2016" name="Mol. Biol. Evol.">
        <title>Comparative Genomics of Early-Diverging Mushroom-Forming Fungi Provides Insights into the Origins of Lignocellulose Decay Capabilities.</title>
        <authorList>
            <person name="Nagy L.G."/>
            <person name="Riley R."/>
            <person name="Tritt A."/>
            <person name="Adam C."/>
            <person name="Daum C."/>
            <person name="Floudas D."/>
            <person name="Sun H."/>
            <person name="Yadav J.S."/>
            <person name="Pangilinan J."/>
            <person name="Larsson K.H."/>
            <person name="Matsuura K."/>
            <person name="Barry K."/>
            <person name="Labutti K."/>
            <person name="Kuo R."/>
            <person name="Ohm R.A."/>
            <person name="Bhattacharya S.S."/>
            <person name="Shirouzu T."/>
            <person name="Yoshinaga Y."/>
            <person name="Martin F.M."/>
            <person name="Grigoriev I.V."/>
            <person name="Hibbett D.S."/>
        </authorList>
    </citation>
    <scope>NUCLEOTIDE SEQUENCE [LARGE SCALE GENOMIC DNA]</scope>
    <source>
        <strain evidence="14 15">HHB9708</strain>
    </source>
</reference>
<keyword evidence="15" id="KW-1185">Reference proteome</keyword>
<keyword evidence="5" id="KW-0560">Oxidoreductase</keyword>
<dbReference type="STRING" id="1314777.A0A164TCQ0"/>
<feature type="compositionally biased region" description="Low complexity" evidence="11">
    <location>
        <begin position="1"/>
        <end position="11"/>
    </location>
</feature>
<dbReference type="GO" id="GO:0042438">
    <property type="term" value="P:melanin biosynthetic process"/>
    <property type="evidence" value="ECO:0007669"/>
    <property type="project" value="UniProtKB-KW"/>
</dbReference>
<evidence type="ECO:0000256" key="9">
    <source>
        <dbReference type="ARBA" id="ARBA00048233"/>
    </source>
</evidence>
<dbReference type="EMBL" id="KV419411">
    <property type="protein sequence ID" value="KZS92260.1"/>
    <property type="molecule type" value="Genomic_DNA"/>
</dbReference>
<dbReference type="PRINTS" id="PR00092">
    <property type="entry name" value="TYROSINASE"/>
</dbReference>
<feature type="domain" description="Tyrosinase copper-binding" evidence="12">
    <location>
        <begin position="119"/>
        <end position="136"/>
    </location>
</feature>
<dbReference type="Pfam" id="PF00264">
    <property type="entry name" value="Tyrosinase"/>
    <property type="match status" value="1"/>
</dbReference>
<sequence length="662" mass="74247">MSASTATTGLPLWPPWPTNTAAEPAPPPASAGTYPITGIQQDIGADGSTPLRQEIDAWAADLSNFTQLSLFLLALSYFEALDTQDKLGYFQIAGIHGQPLVPWDEQTESQSAGFGYCTHGSILFPCWHRPYVLLVEQRLYEIMIQVVIPYFPPEEQGDLIEQAKAWRLPYWDWAAKKNNSQNPQEPVNYNVPWIVRLETIPVLTPAGVWPITNPLYTFRTPEPMGKYGITASGGAPFDLAKATSRCPLPDTPRTHDEWVNGYQDNDQVVINLRATQWYESSSKHQYTDSLGEAVYRLFSQNYFSSYDAFATTAYTRTLKNPPDYLSCEDIHNNVHNWVGGAGLGNNDGGHMCDIAVAAFDPIFWLHHCNIDRQFAIWQTLNDKSWFDDSDEQLPDRDGNWSTPPGTVVTPQTPLAPFHYDANGSTYNSDLIRGWIKLGYSYPELQPWLIGSKYDNKAQYLEDVRKQVKDLYSDPVSNGELYKLPSSKLSQDIPDYIVNVRYERFALGGQSFTIHFFLEGHKVGQIYNFVASSRAVGGPEGCANCQSQETRKALSKGQIHLTSHLFRRFAAEDKKQKSSFPTYYHSPDVVEAYLTEHLSWKISVTRGVQVGPEAIGGLRVSVARGAATHYKGRSKLAQYGGYQILHDITHGKPGGHLRDDNEL</sequence>
<dbReference type="InterPro" id="IPR050316">
    <property type="entry name" value="Tyrosinase/Hemocyanin"/>
</dbReference>
<keyword evidence="7" id="KW-0503">Monooxygenase</keyword>
<dbReference type="Gene3D" id="2.60.310.20">
    <property type="match status" value="1"/>
</dbReference>
<evidence type="ECO:0000256" key="2">
    <source>
        <dbReference type="ARBA" id="ARBA00009928"/>
    </source>
</evidence>
<dbReference type="Pfam" id="PF18132">
    <property type="entry name" value="Tyrosinase_C"/>
    <property type="match status" value="1"/>
</dbReference>
<evidence type="ECO:0000256" key="6">
    <source>
        <dbReference type="ARBA" id="ARBA00023008"/>
    </source>
</evidence>
<dbReference type="SUPFAM" id="SSF48056">
    <property type="entry name" value="Di-copper centre-containing domain"/>
    <property type="match status" value="1"/>
</dbReference>
<dbReference type="PROSITE" id="PS00498">
    <property type="entry name" value="TYROSINASE_2"/>
    <property type="match status" value="1"/>
</dbReference>
<evidence type="ECO:0000259" key="12">
    <source>
        <dbReference type="PROSITE" id="PS00497"/>
    </source>
</evidence>
<evidence type="ECO:0000256" key="3">
    <source>
        <dbReference type="ARBA" id="ARBA00011906"/>
    </source>
</evidence>
<evidence type="ECO:0000256" key="10">
    <source>
        <dbReference type="ARBA" id="ARBA00048881"/>
    </source>
</evidence>
<evidence type="ECO:0000256" key="11">
    <source>
        <dbReference type="SAM" id="MobiDB-lite"/>
    </source>
</evidence>
<dbReference type="AlphaFoldDB" id="A0A164TCQ0"/>
<gene>
    <name evidence="14" type="ORF">SISNIDRAFT_467105</name>
</gene>
<dbReference type="PANTHER" id="PTHR11474:SF76">
    <property type="entry name" value="SHKT DOMAIN-CONTAINING PROTEIN"/>
    <property type="match status" value="1"/>
</dbReference>
<evidence type="ECO:0000313" key="14">
    <source>
        <dbReference type="EMBL" id="KZS92260.1"/>
    </source>
</evidence>
<evidence type="ECO:0000259" key="13">
    <source>
        <dbReference type="PROSITE" id="PS00498"/>
    </source>
</evidence>
<dbReference type="Gene3D" id="1.10.1280.10">
    <property type="entry name" value="Di-copper center containing domain from catechol oxidase"/>
    <property type="match status" value="1"/>
</dbReference>
<evidence type="ECO:0000256" key="7">
    <source>
        <dbReference type="ARBA" id="ARBA00023033"/>
    </source>
</evidence>
<evidence type="ECO:0000256" key="1">
    <source>
        <dbReference type="ARBA" id="ARBA00001973"/>
    </source>
</evidence>
<comment type="cofactor">
    <cofactor evidence="1">
        <name>Cu(2+)</name>
        <dbReference type="ChEBI" id="CHEBI:29036"/>
    </cofactor>
</comment>
<evidence type="ECO:0000256" key="8">
    <source>
        <dbReference type="ARBA" id="ARBA00023101"/>
    </source>
</evidence>
<comment type="similarity">
    <text evidence="2">Belongs to the tyrosinase family.</text>
</comment>
<evidence type="ECO:0000256" key="5">
    <source>
        <dbReference type="ARBA" id="ARBA00023002"/>
    </source>
</evidence>